<sequence length="123" mass="12958">MGPSIIPSWGGWGCRGRLVAPCRPIITPNDAGVITYFILTSDIDWMSRGAMGGGAQPHRGAPQVIRSKMAPGGFIAHLPHGTRVCPPSAGQQLSDGPDGNFIPLILTDRGSKQVKAFVLPSKD</sequence>
<evidence type="ECO:0000313" key="1">
    <source>
        <dbReference type="EMBL" id="CAL1580234.1"/>
    </source>
</evidence>
<dbReference type="AlphaFoldDB" id="A0AAV2JY30"/>
<dbReference type="EMBL" id="OZ035836">
    <property type="protein sequence ID" value="CAL1580234.1"/>
    <property type="molecule type" value="Genomic_DNA"/>
</dbReference>
<gene>
    <name evidence="1" type="ORF">KC01_LOCUS11109</name>
</gene>
<organism evidence="1 2">
    <name type="scientific">Knipowitschia caucasica</name>
    <name type="common">Caucasian dwarf goby</name>
    <name type="synonym">Pomatoschistus caucasicus</name>
    <dbReference type="NCBI Taxonomy" id="637954"/>
    <lineage>
        <taxon>Eukaryota</taxon>
        <taxon>Metazoa</taxon>
        <taxon>Chordata</taxon>
        <taxon>Craniata</taxon>
        <taxon>Vertebrata</taxon>
        <taxon>Euteleostomi</taxon>
        <taxon>Actinopterygii</taxon>
        <taxon>Neopterygii</taxon>
        <taxon>Teleostei</taxon>
        <taxon>Neoteleostei</taxon>
        <taxon>Acanthomorphata</taxon>
        <taxon>Gobiaria</taxon>
        <taxon>Gobiiformes</taxon>
        <taxon>Gobioidei</taxon>
        <taxon>Gobiidae</taxon>
        <taxon>Gobiinae</taxon>
        <taxon>Knipowitschia</taxon>
    </lineage>
</organism>
<protein>
    <submittedName>
        <fullName evidence="1">Uncharacterized protein</fullName>
    </submittedName>
</protein>
<dbReference type="Proteomes" id="UP001497482">
    <property type="component" value="Chromosome 14"/>
</dbReference>
<accession>A0AAV2JY30</accession>
<name>A0AAV2JY30_KNICA</name>
<proteinExistence type="predicted"/>
<reference evidence="1 2" key="1">
    <citation type="submission" date="2024-04" db="EMBL/GenBank/DDBJ databases">
        <authorList>
            <person name="Waldvogel A.-M."/>
            <person name="Schoenle A."/>
        </authorList>
    </citation>
    <scope>NUCLEOTIDE SEQUENCE [LARGE SCALE GENOMIC DNA]</scope>
</reference>
<evidence type="ECO:0000313" key="2">
    <source>
        <dbReference type="Proteomes" id="UP001497482"/>
    </source>
</evidence>
<keyword evidence="2" id="KW-1185">Reference proteome</keyword>